<evidence type="ECO:0000313" key="1">
    <source>
        <dbReference type="EMBL" id="GAG84106.1"/>
    </source>
</evidence>
<sequence>MNKQEVFAIGEKAVGFTKTGMDNVIKELIQFKKLMDEANEAFFLTGGVCLGIVRDGALIECDKDIDIGVLGEKSLYRVEKKLSSYYDQAHVVGVEKGKIL</sequence>
<organism evidence="1">
    <name type="scientific">marine sediment metagenome</name>
    <dbReference type="NCBI Taxonomy" id="412755"/>
    <lineage>
        <taxon>unclassified sequences</taxon>
        <taxon>metagenomes</taxon>
        <taxon>ecological metagenomes</taxon>
    </lineage>
</organism>
<comment type="caution">
    <text evidence="1">The sequence shown here is derived from an EMBL/GenBank/DDBJ whole genome shotgun (WGS) entry which is preliminary data.</text>
</comment>
<reference evidence="1" key="1">
    <citation type="journal article" date="2014" name="Front. Microbiol.">
        <title>High frequency of phylogenetically diverse reductive dehalogenase-homologous genes in deep subseafloor sedimentary metagenomes.</title>
        <authorList>
            <person name="Kawai M."/>
            <person name="Futagami T."/>
            <person name="Toyoda A."/>
            <person name="Takaki Y."/>
            <person name="Nishi S."/>
            <person name="Hori S."/>
            <person name="Arai W."/>
            <person name="Tsubouchi T."/>
            <person name="Morono Y."/>
            <person name="Uchiyama I."/>
            <person name="Ito T."/>
            <person name="Fujiyama A."/>
            <person name="Inagaki F."/>
            <person name="Takami H."/>
        </authorList>
    </citation>
    <scope>NUCLEOTIDE SEQUENCE</scope>
    <source>
        <strain evidence="1">Expedition CK06-06</strain>
    </source>
</reference>
<proteinExistence type="predicted"/>
<evidence type="ECO:0008006" key="2">
    <source>
        <dbReference type="Google" id="ProtNLM"/>
    </source>
</evidence>
<accession>X1CIN5</accession>
<dbReference type="EMBL" id="BART01017958">
    <property type="protein sequence ID" value="GAG84106.1"/>
    <property type="molecule type" value="Genomic_DNA"/>
</dbReference>
<dbReference type="AlphaFoldDB" id="X1CIN5"/>
<name>X1CIN5_9ZZZZ</name>
<feature type="non-terminal residue" evidence="1">
    <location>
        <position position="100"/>
    </location>
</feature>
<protein>
    <recommendedName>
        <fullName evidence="2">Poly A polymerase head domain-containing protein</fullName>
    </recommendedName>
</protein>
<gene>
    <name evidence="1" type="ORF">S01H4_34005</name>
</gene>